<dbReference type="EMBL" id="BATM01000007">
    <property type="protein sequence ID" value="GAD78874.1"/>
    <property type="molecule type" value="Genomic_DNA"/>
</dbReference>
<gene>
    <name evidence="1" type="ORF">VEZ01S_07_00510</name>
</gene>
<name>U3CC43_9VIBR</name>
<dbReference type="AlphaFoldDB" id="U3CC43"/>
<dbReference type="Proteomes" id="UP000016562">
    <property type="component" value="Unassembled WGS sequence"/>
</dbReference>
<keyword evidence="2" id="KW-1185">Reference proteome</keyword>
<protein>
    <recommendedName>
        <fullName evidence="3">Lipoprotein</fullName>
    </recommendedName>
</protein>
<sequence>MIKQALTLTLVASSLAGCGSESTPTPKKVELTNPTGQQAVKTLVQQVKKTTEQDKATTIDVSSESFTATKIRPSTEVVQATLIGPSTESMPASLIAPSTESIPASTIGLSTETMQASLISPSTESISATAIQPSKVVPEQIDTYCVAVKDGEYFQVHSYNANAFQINELVNDKGYADITGIEYRRDSYGNALDFCQSYGVKTVDYPKNETGFNPLQFHFASGDTYDMDIVQSFYNNNDHTTYETTLNVVGYQDGGATASGEVNSVNVTDANGMPMSPVKKRVRQWHVAYEDYNGERNLNFIHHGNTTSGRNDAKADSSWCYLAYWEFYMPYTGVPGKTMYETIDTMYHTNQVTYSSIEIAYDFLSSEVN</sequence>
<evidence type="ECO:0000313" key="1">
    <source>
        <dbReference type="EMBL" id="GAD78874.1"/>
    </source>
</evidence>
<evidence type="ECO:0008006" key="3">
    <source>
        <dbReference type="Google" id="ProtNLM"/>
    </source>
</evidence>
<proteinExistence type="predicted"/>
<reference evidence="1 2" key="1">
    <citation type="submission" date="2013-09" db="EMBL/GenBank/DDBJ databases">
        <title>Whole genome shotgun sequence of Vibrio ezurae NBRC 102218.</title>
        <authorList>
            <person name="Yoshida I."/>
            <person name="Hosoyama A."/>
            <person name="Numata M."/>
            <person name="Hashimoto M."/>
            <person name="Hosoyama Y."/>
            <person name="Tsuchikane K."/>
            <person name="Noguchi M."/>
            <person name="Hirakata S."/>
            <person name="Ichikawa N."/>
            <person name="Ohji S."/>
            <person name="Yamazoe A."/>
            <person name="Fujita N."/>
        </authorList>
    </citation>
    <scope>NUCLEOTIDE SEQUENCE [LARGE SCALE GENOMIC DNA]</scope>
    <source>
        <strain evidence="1 2">NBRC 102218</strain>
    </source>
</reference>
<organism evidence="1 2">
    <name type="scientific">Vibrio ezurae NBRC 102218</name>
    <dbReference type="NCBI Taxonomy" id="1219080"/>
    <lineage>
        <taxon>Bacteria</taxon>
        <taxon>Pseudomonadati</taxon>
        <taxon>Pseudomonadota</taxon>
        <taxon>Gammaproteobacteria</taxon>
        <taxon>Vibrionales</taxon>
        <taxon>Vibrionaceae</taxon>
        <taxon>Vibrio</taxon>
    </lineage>
</organism>
<accession>U3CC43</accession>
<dbReference type="PROSITE" id="PS51257">
    <property type="entry name" value="PROKAR_LIPOPROTEIN"/>
    <property type="match status" value="1"/>
</dbReference>
<comment type="caution">
    <text evidence="1">The sequence shown here is derived from an EMBL/GenBank/DDBJ whole genome shotgun (WGS) entry which is preliminary data.</text>
</comment>
<dbReference type="RefSeq" id="WP_021712585.1">
    <property type="nucleotide sequence ID" value="NZ_BATM01000007.1"/>
</dbReference>
<dbReference type="OrthoDB" id="9815454at2"/>
<evidence type="ECO:0000313" key="2">
    <source>
        <dbReference type="Proteomes" id="UP000016562"/>
    </source>
</evidence>